<feature type="transmembrane region" description="Helical" evidence="7">
    <location>
        <begin position="163"/>
        <end position="184"/>
    </location>
</feature>
<dbReference type="PANTHER" id="PTHR43243">
    <property type="entry name" value="INNER MEMBRANE TRANSPORTER YGJI-RELATED"/>
    <property type="match status" value="1"/>
</dbReference>
<dbReference type="GO" id="GO:0005886">
    <property type="term" value="C:plasma membrane"/>
    <property type="evidence" value="ECO:0007669"/>
    <property type="project" value="TreeGrafter"/>
</dbReference>
<dbReference type="PANTHER" id="PTHR43243:SF41">
    <property type="entry name" value="CATIONIC AMINO ACID TRANSPORTER 7, CHLOROPLASTIC"/>
    <property type="match status" value="1"/>
</dbReference>
<dbReference type="Pfam" id="PF13906">
    <property type="entry name" value="AA_permease_C"/>
    <property type="match status" value="1"/>
</dbReference>
<feature type="transmembrane region" description="Helical" evidence="7">
    <location>
        <begin position="385"/>
        <end position="406"/>
    </location>
</feature>
<comment type="caution">
    <text evidence="9">The sequence shown here is derived from an EMBL/GenBank/DDBJ whole genome shotgun (WGS) entry which is preliminary data.</text>
</comment>
<dbReference type="AlphaFoldDB" id="A0A8S1ITR8"/>
<feature type="transmembrane region" description="Helical" evidence="7">
    <location>
        <begin position="445"/>
        <end position="465"/>
    </location>
</feature>
<dbReference type="EMBL" id="CAJHUC010000846">
    <property type="protein sequence ID" value="CAD7698531.1"/>
    <property type="molecule type" value="Genomic_DNA"/>
</dbReference>
<evidence type="ECO:0000256" key="6">
    <source>
        <dbReference type="SAM" id="MobiDB-lite"/>
    </source>
</evidence>
<evidence type="ECO:0000313" key="9">
    <source>
        <dbReference type="EMBL" id="CAD7698531.1"/>
    </source>
</evidence>
<feature type="domain" description="Cationic amino acid transporter C-terminal" evidence="8">
    <location>
        <begin position="474"/>
        <end position="523"/>
    </location>
</feature>
<evidence type="ECO:0000256" key="3">
    <source>
        <dbReference type="ARBA" id="ARBA00022692"/>
    </source>
</evidence>
<dbReference type="GO" id="GO:0015171">
    <property type="term" value="F:amino acid transmembrane transporter activity"/>
    <property type="evidence" value="ECO:0007669"/>
    <property type="project" value="TreeGrafter"/>
</dbReference>
<reference evidence="9" key="1">
    <citation type="submission" date="2020-12" db="EMBL/GenBank/DDBJ databases">
        <authorList>
            <person name="Iha C."/>
        </authorList>
    </citation>
    <scope>NUCLEOTIDE SEQUENCE</scope>
</reference>
<feature type="transmembrane region" description="Helical" evidence="7">
    <location>
        <begin position="103"/>
        <end position="125"/>
    </location>
</feature>
<keyword evidence="10" id="KW-1185">Reference proteome</keyword>
<feature type="transmembrane region" description="Helical" evidence="7">
    <location>
        <begin position="191"/>
        <end position="211"/>
    </location>
</feature>
<proteinExistence type="inferred from homology"/>
<evidence type="ECO:0000259" key="8">
    <source>
        <dbReference type="Pfam" id="PF13906"/>
    </source>
</evidence>
<feature type="transmembrane region" description="Helical" evidence="7">
    <location>
        <begin position="266"/>
        <end position="285"/>
    </location>
</feature>
<evidence type="ECO:0000256" key="2">
    <source>
        <dbReference type="ARBA" id="ARBA00008572"/>
    </source>
</evidence>
<dbReference type="InterPro" id="IPR029485">
    <property type="entry name" value="CAT_C"/>
</dbReference>
<dbReference type="OrthoDB" id="3900342at2759"/>
<evidence type="ECO:0000313" key="10">
    <source>
        <dbReference type="Proteomes" id="UP000708148"/>
    </source>
</evidence>
<comment type="similarity">
    <text evidence="2">Belongs to the amino acid-polyamine-organocation (APC) superfamily. Cationic amino acid transporter (CAT) (TC 2.A.3.3) family.</text>
</comment>
<evidence type="ECO:0000256" key="4">
    <source>
        <dbReference type="ARBA" id="ARBA00022989"/>
    </source>
</evidence>
<feature type="transmembrane region" description="Helical" evidence="7">
    <location>
        <begin position="71"/>
        <end position="91"/>
    </location>
</feature>
<protein>
    <recommendedName>
        <fullName evidence="8">Cationic amino acid transporter C-terminal domain-containing protein</fullName>
    </recommendedName>
</protein>
<accession>A0A8S1ITR8</accession>
<evidence type="ECO:0000256" key="5">
    <source>
        <dbReference type="ARBA" id="ARBA00023136"/>
    </source>
</evidence>
<sequence>MAGGASLWATFRAKAFTVQRLEAHLARSCVDKGLRRVLGAFDLVMLGVGGIIGAGVFVLTGEAAHTYAGPAVIISYFIAALAAVFSALCYAEFAVDLPVAGSAYNFISLAFGEFFAWVAAMNLFLEYALISSTVAKGFTGYFATLFGWPSEVLVHTVEGTHGLIIIDVVAFCLTLILAIILALGIKESTTFNNIVTTVNLASIVFVLGMAAPYFKTDNLVPFVPHNMGVRGIFRAASIVFFSYIGFDGVCTAAEEAKNPTRDLPKGIVWSVFISAGLYILMALGITGMKKYPLIDIDAPFSVAFNGVGLKWAGSIVSAGALMGIITSLFLTMLAMTRIFMVLGHEKMLPSWIAKVNARLRTPVNATIVTATVSGVPALLLNIDFLASMVSMGTLCVLAMVCCGSLWRQYFQPGCDIPVAPILTRLLLLVVTAALEGVALELKWPIAVWAAAIGAWLLTALSFYLLPVAYTSPNFSMPFKPITPALGVLLTVHLMSSLGWLSYVLFAMWQAIGVVVYIGYCMHRTPTPSQEREPLLEAGPTGSSEGGTDPNDAPSGDEAL</sequence>
<keyword evidence="3 7" id="KW-0812">Transmembrane</keyword>
<name>A0A8S1ITR8_9CHLO</name>
<organism evidence="9 10">
    <name type="scientific">Ostreobium quekettii</name>
    <dbReference type="NCBI Taxonomy" id="121088"/>
    <lineage>
        <taxon>Eukaryota</taxon>
        <taxon>Viridiplantae</taxon>
        <taxon>Chlorophyta</taxon>
        <taxon>core chlorophytes</taxon>
        <taxon>Ulvophyceae</taxon>
        <taxon>TCBD clade</taxon>
        <taxon>Bryopsidales</taxon>
        <taxon>Ostreobineae</taxon>
        <taxon>Ostreobiaceae</taxon>
        <taxon>Ostreobium</taxon>
    </lineage>
</organism>
<feature type="transmembrane region" description="Helical" evidence="7">
    <location>
        <begin position="418"/>
        <end position="439"/>
    </location>
</feature>
<dbReference type="Gene3D" id="1.20.1740.10">
    <property type="entry name" value="Amino acid/polyamine transporter I"/>
    <property type="match status" value="1"/>
</dbReference>
<dbReference type="Proteomes" id="UP000708148">
    <property type="component" value="Unassembled WGS sequence"/>
</dbReference>
<feature type="region of interest" description="Disordered" evidence="6">
    <location>
        <begin position="528"/>
        <end position="559"/>
    </location>
</feature>
<feature type="transmembrane region" description="Helical" evidence="7">
    <location>
        <begin position="500"/>
        <end position="521"/>
    </location>
</feature>
<dbReference type="InterPro" id="IPR002293">
    <property type="entry name" value="AA/rel_permease1"/>
</dbReference>
<evidence type="ECO:0000256" key="7">
    <source>
        <dbReference type="SAM" id="Phobius"/>
    </source>
</evidence>
<feature type="transmembrane region" description="Helical" evidence="7">
    <location>
        <begin position="315"/>
        <end position="340"/>
    </location>
</feature>
<comment type="subcellular location">
    <subcellularLocation>
        <location evidence="1">Membrane</location>
        <topology evidence="1">Multi-pass membrane protein</topology>
    </subcellularLocation>
</comment>
<feature type="transmembrane region" description="Helical" evidence="7">
    <location>
        <begin position="231"/>
        <end position="254"/>
    </location>
</feature>
<gene>
    <name evidence="9" type="ORF">OSTQU699_LOCUS3892</name>
</gene>
<evidence type="ECO:0000256" key="1">
    <source>
        <dbReference type="ARBA" id="ARBA00004141"/>
    </source>
</evidence>
<keyword evidence="5 7" id="KW-0472">Membrane</keyword>
<dbReference type="Pfam" id="PF13520">
    <property type="entry name" value="AA_permease_2"/>
    <property type="match status" value="1"/>
</dbReference>
<feature type="transmembrane region" description="Helical" evidence="7">
    <location>
        <begin position="37"/>
        <end position="59"/>
    </location>
</feature>
<keyword evidence="4 7" id="KW-1133">Transmembrane helix</keyword>